<feature type="domain" description="Tripartite ATP-independent periplasmic transporters DctQ component" evidence="10">
    <location>
        <begin position="27"/>
        <end position="152"/>
    </location>
</feature>
<dbReference type="InterPro" id="IPR055348">
    <property type="entry name" value="DctQ"/>
</dbReference>
<keyword evidence="12" id="KW-1185">Reference proteome</keyword>
<comment type="subcellular location">
    <subcellularLocation>
        <location evidence="1">Cell inner membrane</location>
        <topology evidence="1">Multi-pass membrane protein</topology>
    </subcellularLocation>
</comment>
<protein>
    <submittedName>
        <fullName evidence="11">TRAP transporter small permease</fullName>
    </submittedName>
</protein>
<keyword evidence="3" id="KW-1003">Cell membrane</keyword>
<evidence type="ECO:0000256" key="7">
    <source>
        <dbReference type="ARBA" id="ARBA00023136"/>
    </source>
</evidence>
<feature type="transmembrane region" description="Helical" evidence="9">
    <location>
        <begin position="51"/>
        <end position="67"/>
    </location>
</feature>
<dbReference type="Proteomes" id="UP001597178">
    <property type="component" value="Unassembled WGS sequence"/>
</dbReference>
<name>A0ABW3ZR44_9BACI</name>
<keyword evidence="2" id="KW-0813">Transport</keyword>
<evidence type="ECO:0000256" key="5">
    <source>
        <dbReference type="ARBA" id="ARBA00022692"/>
    </source>
</evidence>
<evidence type="ECO:0000259" key="10">
    <source>
        <dbReference type="Pfam" id="PF04290"/>
    </source>
</evidence>
<gene>
    <name evidence="11" type="ORF">ACFQ4A_04055</name>
</gene>
<evidence type="ECO:0000256" key="8">
    <source>
        <dbReference type="ARBA" id="ARBA00038436"/>
    </source>
</evidence>
<feature type="transmembrane region" description="Helical" evidence="9">
    <location>
        <begin position="129"/>
        <end position="150"/>
    </location>
</feature>
<reference evidence="12" key="1">
    <citation type="journal article" date="2019" name="Int. J. Syst. Evol. Microbiol.">
        <title>The Global Catalogue of Microorganisms (GCM) 10K type strain sequencing project: providing services to taxonomists for standard genome sequencing and annotation.</title>
        <authorList>
            <consortium name="The Broad Institute Genomics Platform"/>
            <consortium name="The Broad Institute Genome Sequencing Center for Infectious Disease"/>
            <person name="Wu L."/>
            <person name="Ma J."/>
        </authorList>
    </citation>
    <scope>NUCLEOTIDE SEQUENCE [LARGE SCALE GENOMIC DNA]</scope>
    <source>
        <strain evidence="12">CCUG 54822</strain>
    </source>
</reference>
<evidence type="ECO:0000256" key="4">
    <source>
        <dbReference type="ARBA" id="ARBA00022519"/>
    </source>
</evidence>
<comment type="similarity">
    <text evidence="8">Belongs to the TRAP transporter small permease family.</text>
</comment>
<evidence type="ECO:0000313" key="11">
    <source>
        <dbReference type="EMBL" id="MFD1360851.1"/>
    </source>
</evidence>
<dbReference type="EMBL" id="JBHTNH010000003">
    <property type="protein sequence ID" value="MFD1360851.1"/>
    <property type="molecule type" value="Genomic_DNA"/>
</dbReference>
<dbReference type="RefSeq" id="WP_382397828.1">
    <property type="nucleotide sequence ID" value="NZ_JBHTNH010000003.1"/>
</dbReference>
<evidence type="ECO:0000313" key="12">
    <source>
        <dbReference type="Proteomes" id="UP001597178"/>
    </source>
</evidence>
<evidence type="ECO:0000256" key="6">
    <source>
        <dbReference type="ARBA" id="ARBA00022989"/>
    </source>
</evidence>
<sequence>MKIFIQVSEILNKICKNIITYLLLIVSVVLFLQVVARFIFDTGTFWTEETARFATIWLVLLGASVVLKDRTLMSVNIVDNFIPNAKKVLYYFKLVTILLYSIFLLYVGWGTLDLVSAQRSPNMGISMSFVYAAVPVMSILMFIHLIVQFFRRKGQEDN</sequence>
<keyword evidence="6 9" id="KW-1133">Transmembrane helix</keyword>
<keyword evidence="5 9" id="KW-0812">Transmembrane</keyword>
<evidence type="ECO:0000256" key="9">
    <source>
        <dbReference type="SAM" id="Phobius"/>
    </source>
</evidence>
<dbReference type="Pfam" id="PF04290">
    <property type="entry name" value="DctQ"/>
    <property type="match status" value="1"/>
</dbReference>
<proteinExistence type="inferred from homology"/>
<accession>A0ABW3ZR44</accession>
<organism evidence="11 12">
    <name type="scientific">Lentibacillus salinarum</name>
    <dbReference type="NCBI Taxonomy" id="446820"/>
    <lineage>
        <taxon>Bacteria</taxon>
        <taxon>Bacillati</taxon>
        <taxon>Bacillota</taxon>
        <taxon>Bacilli</taxon>
        <taxon>Bacillales</taxon>
        <taxon>Bacillaceae</taxon>
        <taxon>Lentibacillus</taxon>
    </lineage>
</organism>
<feature type="transmembrane region" description="Helical" evidence="9">
    <location>
        <begin position="88"/>
        <end position="109"/>
    </location>
</feature>
<dbReference type="PANTHER" id="PTHR35011">
    <property type="entry name" value="2,3-DIKETO-L-GULONATE TRAP TRANSPORTER SMALL PERMEASE PROTEIN YIAM"/>
    <property type="match status" value="1"/>
</dbReference>
<comment type="caution">
    <text evidence="11">The sequence shown here is derived from an EMBL/GenBank/DDBJ whole genome shotgun (WGS) entry which is preliminary data.</text>
</comment>
<keyword evidence="7 9" id="KW-0472">Membrane</keyword>
<feature type="transmembrane region" description="Helical" evidence="9">
    <location>
        <begin position="21"/>
        <end position="39"/>
    </location>
</feature>
<dbReference type="PANTHER" id="PTHR35011:SF2">
    <property type="entry name" value="2,3-DIKETO-L-GULONATE TRAP TRANSPORTER SMALL PERMEASE PROTEIN YIAM"/>
    <property type="match status" value="1"/>
</dbReference>
<dbReference type="InterPro" id="IPR007387">
    <property type="entry name" value="TRAP_DctQ"/>
</dbReference>
<keyword evidence="4" id="KW-0997">Cell inner membrane</keyword>
<evidence type="ECO:0000256" key="2">
    <source>
        <dbReference type="ARBA" id="ARBA00022448"/>
    </source>
</evidence>
<evidence type="ECO:0000256" key="1">
    <source>
        <dbReference type="ARBA" id="ARBA00004429"/>
    </source>
</evidence>
<evidence type="ECO:0000256" key="3">
    <source>
        <dbReference type="ARBA" id="ARBA00022475"/>
    </source>
</evidence>